<protein>
    <submittedName>
        <fullName evidence="2">Uncharacterized protein</fullName>
    </submittedName>
</protein>
<name>A0ABT5U4N1_9GAMM</name>
<dbReference type="Proteomes" id="UP001528823">
    <property type="component" value="Unassembled WGS sequence"/>
</dbReference>
<reference evidence="2 3" key="1">
    <citation type="submission" date="2022-11" db="EMBL/GenBank/DDBJ databases">
        <title>Spartinivicinus poritis sp. nov., isolated from scleractinian coral Porites lutea.</title>
        <authorList>
            <person name="Zhang G."/>
            <person name="Cai L."/>
            <person name="Wei Q."/>
        </authorList>
    </citation>
    <scope>NUCLEOTIDE SEQUENCE [LARGE SCALE GENOMIC DNA]</scope>
    <source>
        <strain evidence="2 3">A2-2</strain>
    </source>
</reference>
<organism evidence="2 3">
    <name type="scientific">Spartinivicinus poritis</name>
    <dbReference type="NCBI Taxonomy" id="2994640"/>
    <lineage>
        <taxon>Bacteria</taxon>
        <taxon>Pseudomonadati</taxon>
        <taxon>Pseudomonadota</taxon>
        <taxon>Gammaproteobacteria</taxon>
        <taxon>Oceanospirillales</taxon>
        <taxon>Zooshikellaceae</taxon>
        <taxon>Spartinivicinus</taxon>
    </lineage>
</organism>
<dbReference type="RefSeq" id="WP_274687680.1">
    <property type="nucleotide sequence ID" value="NZ_JAPMOU010000004.1"/>
</dbReference>
<dbReference type="EMBL" id="JAPMOU010000004">
    <property type="protein sequence ID" value="MDE1461316.1"/>
    <property type="molecule type" value="Genomic_DNA"/>
</dbReference>
<proteinExistence type="predicted"/>
<evidence type="ECO:0000256" key="1">
    <source>
        <dbReference type="SAM" id="Phobius"/>
    </source>
</evidence>
<keyword evidence="1" id="KW-0472">Membrane</keyword>
<keyword evidence="1" id="KW-1133">Transmembrane helix</keyword>
<evidence type="ECO:0000313" key="2">
    <source>
        <dbReference type="EMBL" id="MDE1461316.1"/>
    </source>
</evidence>
<sequence>MDELLGFSFLLVAMSQSMASLQSNSSEMGLFNLVAIFMLAVGGGMLWFARTHSK</sequence>
<evidence type="ECO:0000313" key="3">
    <source>
        <dbReference type="Proteomes" id="UP001528823"/>
    </source>
</evidence>
<keyword evidence="1" id="KW-0812">Transmembrane</keyword>
<accession>A0ABT5U4N1</accession>
<comment type="caution">
    <text evidence="2">The sequence shown here is derived from an EMBL/GenBank/DDBJ whole genome shotgun (WGS) entry which is preliminary data.</text>
</comment>
<gene>
    <name evidence="2" type="ORF">ORQ98_04985</name>
</gene>
<feature type="transmembrane region" description="Helical" evidence="1">
    <location>
        <begin position="29"/>
        <end position="49"/>
    </location>
</feature>
<keyword evidence="3" id="KW-1185">Reference proteome</keyword>